<dbReference type="Gene3D" id="1.10.238.10">
    <property type="entry name" value="EF-hand"/>
    <property type="match status" value="3"/>
</dbReference>
<dbReference type="AlphaFoldDB" id="A0AA85GEQ6"/>
<dbReference type="GO" id="GO:0005509">
    <property type="term" value="F:calcium ion binding"/>
    <property type="evidence" value="ECO:0007669"/>
    <property type="project" value="InterPro"/>
</dbReference>
<protein>
    <recommendedName>
        <fullName evidence="4">EF-hand domain-containing protein</fullName>
    </recommendedName>
</protein>
<evidence type="ECO:0000313" key="6">
    <source>
        <dbReference type="WBParaSite" id="SRDH1_89280.1"/>
    </source>
</evidence>
<dbReference type="SUPFAM" id="SSF47473">
    <property type="entry name" value="EF-hand"/>
    <property type="match status" value="2"/>
</dbReference>
<dbReference type="WBParaSite" id="SRDH1_89280.1">
    <property type="protein sequence ID" value="SRDH1_89280.1"/>
    <property type="gene ID" value="SRDH1_89280"/>
</dbReference>
<proteinExistence type="predicted"/>
<keyword evidence="2" id="KW-0677">Repeat</keyword>
<dbReference type="PANTHER" id="PTHR20875:SF5">
    <property type="entry name" value="EF-HAND DOMAIN-CONTAINING PROTEIN"/>
    <property type="match status" value="1"/>
</dbReference>
<reference evidence="6" key="2">
    <citation type="submission" date="2023-11" db="UniProtKB">
        <authorList>
            <consortium name="WormBaseParasite"/>
        </authorList>
    </citation>
    <scope>IDENTIFICATION</scope>
</reference>
<evidence type="ECO:0000256" key="1">
    <source>
        <dbReference type="ARBA" id="ARBA00022553"/>
    </source>
</evidence>
<dbReference type="Proteomes" id="UP000050792">
    <property type="component" value="Unassembled WGS sequence"/>
</dbReference>
<reference evidence="5" key="1">
    <citation type="submission" date="2022-06" db="EMBL/GenBank/DDBJ databases">
        <authorList>
            <person name="Berger JAMES D."/>
            <person name="Berger JAMES D."/>
        </authorList>
    </citation>
    <scope>NUCLEOTIDE SEQUENCE [LARGE SCALE GENOMIC DNA]</scope>
</reference>
<keyword evidence="3" id="KW-0106">Calcium</keyword>
<dbReference type="PANTHER" id="PTHR20875">
    <property type="entry name" value="EF-HAND CALCIUM-BINDING DOMAIN-CONTAINING PROTEIN 6-RELATED"/>
    <property type="match status" value="1"/>
</dbReference>
<evidence type="ECO:0000313" key="5">
    <source>
        <dbReference type="Proteomes" id="UP000050792"/>
    </source>
</evidence>
<sequence length="1080" mass="125577">MKVSNLTNTYLRFDVKFILQCLVPSISIESLKRNHSIHSLTTSHKPYNETTLKTSDNQLIIPNSIGIPHIIGNGLTTNNDVIIQSSMKSDLRQIRFPSVDRIPNSSTKRTSRISTSTFSSNRSTISSNARFDIDEMIFTLHEKAIHNYRELRYNFIINDPMGIGNLRREALARVLTRLLFYPVKQKHITQLLSQLGFPKNKQIINFTEFYTALCPRNNNNTNSHYHEYNSTSINKTDDFYHSSNNNNNHSNFSNNDKQPVPMKQTITQIENNNNTLVPVNQADKSMNHHVNNANKQNWSFLTELPQDVSRKSNFLLAHQVMSILRQRLLKGTLQLDNLFNLNNYDEQNQLIQRNELFNQLKRLGLYLSNSEFLKFWKRLSPKNEPNLPIECFLNHMNLRNNNGISTDHNNNELQSNETLLAITDNTVKSSSSAAAANKQTISSVNKIIPNLIKLFNKGYHNVCKAIEHCTKQYIHKHEANSTSLNNNDLLNLPNGYTNSDIFLETLKYLKLTLLKKIQIGAFFTRYGLTITSKGLLPYAELLRRFQDRTEAGVLHQMLTYSLIHRKGSFDEQNENIIKLEYELIRKFHRNFLTLLNTFRNFDLQRSGTVSPENFRIILFNHYGYEFTKESFNEFLNLLPLDMNGNVKYAEFMRQFNLKSETCEPLLEQGYNDQCQFDNSNLSSTITSNNTNNNKQQSLIEQTEYKPTNEAQELSVNPIPPKQRTLKELEQIIREALKSNIHEIENKFYELDQYNSGRLTQEQLYQLLKVSNIRPEITRGEIRRLWPEFFVDQKHCLSFHEFMRHFLYRKSEAAYPNAKFVPPRLGDADLMPCSNKLNGVTCLIKDSLRAKIDFMFDRLYKEFIEMDPKGTGFITPKQLNDILIELCLQVSDREIDDLIEKFDIHKDGKISYLALLQPFIRNRLLKSDLIHNKPVIHNLANKILGVQEVNKFKSSLLPILNEVRPKVPISQLNWNKMLRSMQKADKTNCGRLDAPIFRELYQYGTGVHLTDEQVYQLLTTLDPNISGTLPYKRLIEDTQSIINHYESKYSCKLQKIEENCSNMNEHNDKQIDNQGDHLNMN</sequence>
<organism evidence="5 6">
    <name type="scientific">Schistosoma rodhaini</name>
    <dbReference type="NCBI Taxonomy" id="6188"/>
    <lineage>
        <taxon>Eukaryota</taxon>
        <taxon>Metazoa</taxon>
        <taxon>Spiralia</taxon>
        <taxon>Lophotrochozoa</taxon>
        <taxon>Platyhelminthes</taxon>
        <taxon>Trematoda</taxon>
        <taxon>Digenea</taxon>
        <taxon>Strigeidida</taxon>
        <taxon>Schistosomatoidea</taxon>
        <taxon>Schistosomatidae</taxon>
        <taxon>Schistosoma</taxon>
    </lineage>
</organism>
<dbReference type="InterPro" id="IPR052603">
    <property type="entry name" value="EFCB6"/>
</dbReference>
<evidence type="ECO:0000256" key="3">
    <source>
        <dbReference type="ARBA" id="ARBA00022837"/>
    </source>
</evidence>
<evidence type="ECO:0000256" key="2">
    <source>
        <dbReference type="ARBA" id="ARBA00022737"/>
    </source>
</evidence>
<keyword evidence="1" id="KW-0597">Phosphoprotein</keyword>
<dbReference type="Pfam" id="PF13499">
    <property type="entry name" value="EF-hand_7"/>
    <property type="match status" value="1"/>
</dbReference>
<dbReference type="InterPro" id="IPR015070">
    <property type="entry name" value="EF_hand_DJBP"/>
</dbReference>
<dbReference type="CDD" id="cd00051">
    <property type="entry name" value="EFh"/>
    <property type="match status" value="1"/>
</dbReference>
<name>A0AA85GEQ6_9TREM</name>
<evidence type="ECO:0000259" key="4">
    <source>
        <dbReference type="PROSITE" id="PS50222"/>
    </source>
</evidence>
<dbReference type="Pfam" id="PF08976">
    <property type="entry name" value="EF-hand_11"/>
    <property type="match status" value="1"/>
</dbReference>
<dbReference type="PROSITE" id="PS50222">
    <property type="entry name" value="EF_HAND_2"/>
    <property type="match status" value="1"/>
</dbReference>
<keyword evidence="5" id="KW-1185">Reference proteome</keyword>
<dbReference type="InterPro" id="IPR011992">
    <property type="entry name" value="EF-hand-dom_pair"/>
</dbReference>
<feature type="domain" description="EF-hand" evidence="4">
    <location>
        <begin position="853"/>
        <end position="888"/>
    </location>
</feature>
<dbReference type="InterPro" id="IPR002048">
    <property type="entry name" value="EF_hand_dom"/>
</dbReference>
<accession>A0AA85GEQ6</accession>